<protein>
    <submittedName>
        <fullName evidence="2">Uncharacterized protein</fullName>
    </submittedName>
</protein>
<keyword evidence="1" id="KW-0812">Transmembrane</keyword>
<accession>A0A3P8FIR6</accession>
<keyword evidence="3" id="KW-1185">Reference proteome</keyword>
<evidence type="ECO:0000313" key="2">
    <source>
        <dbReference type="EMBL" id="VDP19046.1"/>
    </source>
</evidence>
<sequence length="202" mass="22982">MFSDSSDPNEYISNWLESSQTDDDNLDYDYDDNDEKLGINYKEDASDEVNNTQLSATVQHTQESIDLKSPINSTLQQPPVKTKSVSSFTTISSAGLEDLCRLANAIEEFDAWVPTPEQLDQLLNNVEYPAEVHSSLNATNIQHPRLLTNDDDDWICSPIELAKNKTFDNNVRNNELFAYSLVCSYFLTWLLNILLSRLHLLK</sequence>
<feature type="transmembrane region" description="Helical" evidence="1">
    <location>
        <begin position="176"/>
        <end position="195"/>
    </location>
</feature>
<evidence type="ECO:0000256" key="1">
    <source>
        <dbReference type="SAM" id="Phobius"/>
    </source>
</evidence>
<proteinExistence type="predicted"/>
<reference evidence="2 3" key="1">
    <citation type="submission" date="2018-11" db="EMBL/GenBank/DDBJ databases">
        <authorList>
            <consortium name="Pathogen Informatics"/>
        </authorList>
    </citation>
    <scope>NUCLEOTIDE SEQUENCE [LARGE SCALE GENOMIC DNA]</scope>
    <source>
        <strain evidence="2 3">Zambia</strain>
    </source>
</reference>
<gene>
    <name evidence="2" type="ORF">SMRZ_LOCUS15737</name>
</gene>
<name>A0A3P8FIR6_9TREM</name>
<dbReference type="EMBL" id="UZAI01016990">
    <property type="protein sequence ID" value="VDP19046.1"/>
    <property type="molecule type" value="Genomic_DNA"/>
</dbReference>
<dbReference type="AlphaFoldDB" id="A0A3P8FIR6"/>
<keyword evidence="1" id="KW-1133">Transmembrane helix</keyword>
<evidence type="ECO:0000313" key="3">
    <source>
        <dbReference type="Proteomes" id="UP000277204"/>
    </source>
</evidence>
<organism evidence="2 3">
    <name type="scientific">Schistosoma margrebowiei</name>
    <dbReference type="NCBI Taxonomy" id="48269"/>
    <lineage>
        <taxon>Eukaryota</taxon>
        <taxon>Metazoa</taxon>
        <taxon>Spiralia</taxon>
        <taxon>Lophotrochozoa</taxon>
        <taxon>Platyhelminthes</taxon>
        <taxon>Trematoda</taxon>
        <taxon>Digenea</taxon>
        <taxon>Strigeidida</taxon>
        <taxon>Schistosomatoidea</taxon>
        <taxon>Schistosomatidae</taxon>
        <taxon>Schistosoma</taxon>
    </lineage>
</organism>
<dbReference type="Proteomes" id="UP000277204">
    <property type="component" value="Unassembled WGS sequence"/>
</dbReference>
<keyword evidence="1" id="KW-0472">Membrane</keyword>